<protein>
    <submittedName>
        <fullName evidence="5">Glycoside hydrolase family 16 protein</fullName>
    </submittedName>
</protein>
<dbReference type="Gene3D" id="2.60.120.200">
    <property type="match status" value="1"/>
</dbReference>
<keyword evidence="2" id="KW-0812">Transmembrane</keyword>
<dbReference type="PROSITE" id="PS51762">
    <property type="entry name" value="GH16_2"/>
    <property type="match status" value="1"/>
</dbReference>
<organism evidence="5 6">
    <name type="scientific">Pseudobutyrivibrio ruminis</name>
    <dbReference type="NCBI Taxonomy" id="46206"/>
    <lineage>
        <taxon>Bacteria</taxon>
        <taxon>Bacillati</taxon>
        <taxon>Bacillota</taxon>
        <taxon>Clostridia</taxon>
        <taxon>Lachnospirales</taxon>
        <taxon>Lachnospiraceae</taxon>
        <taxon>Pseudobutyrivibrio</taxon>
    </lineage>
</organism>
<dbReference type="InterPro" id="IPR000757">
    <property type="entry name" value="Beta-glucanase-like"/>
</dbReference>
<dbReference type="Gene3D" id="2.60.120.260">
    <property type="entry name" value="Galactose-binding domain-like"/>
    <property type="match status" value="4"/>
</dbReference>
<sequence>MKKRELTRRLCATGLAAALAFSSTGLMALADEKEEEQMVELEDEIELEEGGSEEEEEQEETLQEVKEEKEEVVEKDTKEEVQEEKEEESIEAVNLEEKDTELYVGSDWAGANVSAKTEKTKVTFDVKNFGWANSEWGIQYIIKDLGLNNNTTYTVEFDITSSVDKDIFLKLDDAGGFIAEKVALDAGKTKHYMKTVSCGEFSAKPYLFFALGQMSGEEVSRSGEVILENLVITEGEKEPEDINDDDKKKGKEYDFKKDNSQYDAADPGKLKAGYELIWSDEFDGNYGDASVDKNTGLNLDNWAYQLGDGSTDCGNYGWGNNELQCYTDRPENVGVNEDLNDDGKGEGVLRITAKREDGYTYKSESAKNYTSARLRTTRPTEALFDTTYGYVEARIALPATAGAWPAFWMLPQSTTVYGNWPVSGEIDIMETCGAFTDKGNDVACGTLHWGTPTHVYKGSGYVNLDSDYTYFHTYAIDWQPGEITWYYDGKAINTLSNWESAIPGASDSLAFDAPFDMPFYMLLNLAVDSGQFGGSVNKARFEDDINMYVDYVRVFQKEDGYPDSVTRKASDNAADNWKDYAGINQIAELTADNLETCEGGGMSDSSADKGKWYLSYQQDAIDAKLSKVTQDGTDWAKVEITSPGSQDYSVQLIGHYDAKAGYVYKVSFDAYADGGMVGKSVNCDSKEWKGWSTYGVTQAKLTKEKTHYSYTFAQTEDFDNCRIEFNLGAQASGNVYIANPKVEIVDPAALGSSEKARTPLSDGNMIYNGSFDQGDNRTGYWNVVDGTSLTVPRYTTEALKSDDMMVIDVASKSNYEAISDGKKYFERRAEISTTGKDGATIYQPDMKLSADKYTVEFDMYSDSDSAVKAGAYTLTGTGNVVKLGKELGSAAAYYKKSDGVRHYTLTFETKEDMEDAAVAFTFAKGTKVQLDNVYMNGANQKSNADEHPLKTDSSYRGDNGGGVELPLVNNDGAVTMSGITSGGNWYSPQLASEDFELVAGQKYVLSFDYKLSGNQNNTFQYIIQENGGSWHVYADGPETVSFDSTKTDDGFDHYEKKFVADASISSVHLNFGFGNSGANGDAAFTFKNAKIDLVKQTAVVGEADNENVADSVFYDKESTAPAKPSNPGNSGSANSPSSSGSSNSSNTVANNSKTEIIAEPVVPAAGNTSSLADVKKSTKSASTKVNKAQSVSEEDADVEETPADDESEMASVEEDDTVTIQSNDETTIADEATPEAADESAVEERGFNPIAIIGIIAVFAAATAGTLIYRAKH</sequence>
<feature type="region of interest" description="Disordered" evidence="1">
    <location>
        <begin position="1117"/>
        <end position="1149"/>
    </location>
</feature>
<keyword evidence="2" id="KW-0472">Membrane</keyword>
<evidence type="ECO:0000259" key="4">
    <source>
        <dbReference type="PROSITE" id="PS51762"/>
    </source>
</evidence>
<feature type="signal peptide" evidence="3">
    <location>
        <begin position="1"/>
        <end position="30"/>
    </location>
</feature>
<feature type="compositionally biased region" description="Low complexity" evidence="1">
    <location>
        <begin position="1125"/>
        <end position="1149"/>
    </location>
</feature>
<evidence type="ECO:0000256" key="3">
    <source>
        <dbReference type="SAM" id="SignalP"/>
    </source>
</evidence>
<dbReference type="AlphaFoldDB" id="A0A927UD59"/>
<dbReference type="InterPro" id="IPR013320">
    <property type="entry name" value="ConA-like_dom_sf"/>
</dbReference>
<feature type="compositionally biased region" description="Acidic residues" evidence="1">
    <location>
        <begin position="81"/>
        <end position="90"/>
    </location>
</feature>
<dbReference type="Pfam" id="PF00722">
    <property type="entry name" value="Glyco_hydro_16"/>
    <property type="match status" value="1"/>
</dbReference>
<name>A0A927UD59_9FIRM</name>
<keyword evidence="5" id="KW-0378">Hydrolase</keyword>
<dbReference type="EMBL" id="SVER01000027">
    <property type="protein sequence ID" value="MBE5920230.1"/>
    <property type="molecule type" value="Genomic_DNA"/>
</dbReference>
<accession>A0A927UD59</accession>
<dbReference type="PANTHER" id="PTHR10963">
    <property type="entry name" value="GLYCOSYL HYDROLASE-RELATED"/>
    <property type="match status" value="1"/>
</dbReference>
<dbReference type="GO" id="GO:0004553">
    <property type="term" value="F:hydrolase activity, hydrolyzing O-glycosyl compounds"/>
    <property type="evidence" value="ECO:0007669"/>
    <property type="project" value="InterPro"/>
</dbReference>
<dbReference type="SUPFAM" id="SSF49785">
    <property type="entry name" value="Galactose-binding domain-like"/>
    <property type="match status" value="4"/>
</dbReference>
<feature type="compositionally biased region" description="Acidic residues" evidence="1">
    <location>
        <begin position="1192"/>
        <end position="1214"/>
    </location>
</feature>
<dbReference type="InterPro" id="IPR008979">
    <property type="entry name" value="Galactose-bd-like_sf"/>
</dbReference>
<feature type="transmembrane region" description="Helical" evidence="2">
    <location>
        <begin position="1250"/>
        <end position="1269"/>
    </location>
</feature>
<evidence type="ECO:0000313" key="5">
    <source>
        <dbReference type="EMBL" id="MBE5920230.1"/>
    </source>
</evidence>
<feature type="domain" description="GH16" evidence="4">
    <location>
        <begin position="253"/>
        <end position="560"/>
    </location>
</feature>
<dbReference type="GO" id="GO:0005975">
    <property type="term" value="P:carbohydrate metabolic process"/>
    <property type="evidence" value="ECO:0007669"/>
    <property type="project" value="InterPro"/>
</dbReference>
<dbReference type="SUPFAM" id="SSF49899">
    <property type="entry name" value="Concanavalin A-like lectins/glucanases"/>
    <property type="match status" value="1"/>
</dbReference>
<feature type="region of interest" description="Disordered" evidence="1">
    <location>
        <begin position="33"/>
        <end position="90"/>
    </location>
</feature>
<evidence type="ECO:0000256" key="2">
    <source>
        <dbReference type="SAM" id="Phobius"/>
    </source>
</evidence>
<dbReference type="Proteomes" id="UP000766246">
    <property type="component" value="Unassembled WGS sequence"/>
</dbReference>
<proteinExistence type="predicted"/>
<gene>
    <name evidence="5" type="ORF">E7272_10355</name>
</gene>
<comment type="caution">
    <text evidence="5">The sequence shown here is derived from an EMBL/GenBank/DDBJ whole genome shotgun (WGS) entry which is preliminary data.</text>
</comment>
<feature type="compositionally biased region" description="Basic and acidic residues" evidence="1">
    <location>
        <begin position="63"/>
        <end position="80"/>
    </location>
</feature>
<dbReference type="InterPro" id="IPR050546">
    <property type="entry name" value="Glycosyl_Hydrlase_16"/>
</dbReference>
<keyword evidence="2" id="KW-1133">Transmembrane helix</keyword>
<feature type="region of interest" description="Disordered" evidence="1">
    <location>
        <begin position="938"/>
        <end position="958"/>
    </location>
</feature>
<feature type="compositionally biased region" description="Low complexity" evidence="1">
    <location>
        <begin position="1179"/>
        <end position="1188"/>
    </location>
</feature>
<evidence type="ECO:0000313" key="6">
    <source>
        <dbReference type="Proteomes" id="UP000766246"/>
    </source>
</evidence>
<feature type="region of interest" description="Disordered" evidence="1">
    <location>
        <begin position="1170"/>
        <end position="1214"/>
    </location>
</feature>
<feature type="chain" id="PRO_5036988724" evidence="3">
    <location>
        <begin position="31"/>
        <end position="1273"/>
    </location>
</feature>
<feature type="compositionally biased region" description="Acidic residues" evidence="1">
    <location>
        <begin position="33"/>
        <end position="62"/>
    </location>
</feature>
<dbReference type="CDD" id="cd08023">
    <property type="entry name" value="GH16_laminarinase_like"/>
    <property type="match status" value="1"/>
</dbReference>
<keyword evidence="3" id="KW-0732">Signal</keyword>
<feature type="compositionally biased region" description="Basic and acidic residues" evidence="1">
    <location>
        <begin position="943"/>
        <end position="955"/>
    </location>
</feature>
<dbReference type="PANTHER" id="PTHR10963:SF60">
    <property type="entry name" value="GRAM-NEGATIVE BACTERIA-BINDING PROTEIN 1-RELATED"/>
    <property type="match status" value="1"/>
</dbReference>
<reference evidence="5" key="1">
    <citation type="submission" date="2019-04" db="EMBL/GenBank/DDBJ databases">
        <title>Evolution of Biomass-Degrading Anaerobic Consortia Revealed by Metagenomics.</title>
        <authorList>
            <person name="Peng X."/>
        </authorList>
    </citation>
    <scope>NUCLEOTIDE SEQUENCE</scope>
    <source>
        <strain evidence="5">SIG311</strain>
    </source>
</reference>
<evidence type="ECO:0000256" key="1">
    <source>
        <dbReference type="SAM" id="MobiDB-lite"/>
    </source>
</evidence>